<dbReference type="Pfam" id="PF00163">
    <property type="entry name" value="Ribosomal_S4"/>
    <property type="match status" value="1"/>
</dbReference>
<comment type="function">
    <text evidence="7">With S5 and S12 plays an important role in translational accuracy.</text>
</comment>
<dbReference type="GO" id="GO:0003735">
    <property type="term" value="F:structural constituent of ribosome"/>
    <property type="evidence" value="ECO:0007669"/>
    <property type="project" value="InterPro"/>
</dbReference>
<keyword evidence="4 7" id="KW-0689">Ribosomal protein</keyword>
<dbReference type="GO" id="GO:0019843">
    <property type="term" value="F:rRNA binding"/>
    <property type="evidence" value="ECO:0007669"/>
    <property type="project" value="UniProtKB-UniRule"/>
</dbReference>
<evidence type="ECO:0000259" key="10">
    <source>
        <dbReference type="SMART" id="SM01390"/>
    </source>
</evidence>
<dbReference type="InterPro" id="IPR018079">
    <property type="entry name" value="Ribosomal_uS4_CS"/>
</dbReference>
<dbReference type="SMART" id="SM01390">
    <property type="entry name" value="Ribosomal_S4"/>
    <property type="match status" value="1"/>
</dbReference>
<dbReference type="Pfam" id="PF01479">
    <property type="entry name" value="S4"/>
    <property type="match status" value="1"/>
</dbReference>
<dbReference type="PROSITE" id="PS50889">
    <property type="entry name" value="S4"/>
    <property type="match status" value="1"/>
</dbReference>
<accession>A0A9E2BGX0</accession>
<dbReference type="InterPro" id="IPR036986">
    <property type="entry name" value="S4_RNA-bd_sf"/>
</dbReference>
<dbReference type="Proteomes" id="UP000811545">
    <property type="component" value="Unassembled WGS sequence"/>
</dbReference>
<dbReference type="GO" id="GO:0006412">
    <property type="term" value="P:translation"/>
    <property type="evidence" value="ECO:0007669"/>
    <property type="project" value="UniProtKB-UniRule"/>
</dbReference>
<dbReference type="Gene3D" id="1.10.1050.10">
    <property type="entry name" value="Ribosomal Protein S4 Delta 41, Chain A, domain 1"/>
    <property type="match status" value="1"/>
</dbReference>
<gene>
    <name evidence="7 11" type="primary">rpsD</name>
    <name evidence="11" type="ORF">DDT42_00527</name>
</gene>
<comment type="similarity">
    <text evidence="1 7 8">Belongs to the universal ribosomal protein uS4 family.</text>
</comment>
<protein>
    <recommendedName>
        <fullName evidence="6 7">Small ribosomal subunit protein uS4</fullName>
    </recommendedName>
</protein>
<keyword evidence="2 7" id="KW-0699">rRNA-binding</keyword>
<evidence type="ECO:0000256" key="7">
    <source>
        <dbReference type="HAMAP-Rule" id="MF_01306"/>
    </source>
</evidence>
<dbReference type="SUPFAM" id="SSF55174">
    <property type="entry name" value="Alpha-L RNA-binding motif"/>
    <property type="match status" value="1"/>
</dbReference>
<proteinExistence type="inferred from homology"/>
<comment type="caution">
    <text evidence="11">The sequence shown here is derived from an EMBL/GenBank/DDBJ whole genome shotgun (WGS) entry which is preliminary data.</text>
</comment>
<reference evidence="11 12" key="1">
    <citation type="journal article" date="2021" name="bioRxiv">
        <title>Unique metabolic strategies in Hadean analogues reveal hints for primordial physiology.</title>
        <authorList>
            <person name="Nobu M.K."/>
            <person name="Nakai R."/>
            <person name="Tamazawa S."/>
            <person name="Mori H."/>
            <person name="Toyoda A."/>
            <person name="Ijiri A."/>
            <person name="Suzuki S."/>
            <person name="Kurokawa K."/>
            <person name="Kamagata Y."/>
            <person name="Tamaki H."/>
        </authorList>
    </citation>
    <scope>NUCLEOTIDE SEQUENCE [LARGE SCALE GENOMIC DNA]</scope>
    <source>
        <strain evidence="11">BS525</strain>
    </source>
</reference>
<dbReference type="InterPro" id="IPR022801">
    <property type="entry name" value="Ribosomal_uS4"/>
</dbReference>
<organism evidence="11 12">
    <name type="scientific">Psychracetigena formicireducens</name>
    <dbReference type="NCBI Taxonomy" id="2986056"/>
    <lineage>
        <taxon>Bacteria</taxon>
        <taxon>Bacillati</taxon>
        <taxon>Candidatus Lithacetigenota</taxon>
        <taxon>Candidatus Psychracetigena</taxon>
    </lineage>
</organism>
<evidence type="ECO:0000259" key="9">
    <source>
        <dbReference type="SMART" id="SM00363"/>
    </source>
</evidence>
<dbReference type="CDD" id="cd00165">
    <property type="entry name" value="S4"/>
    <property type="match status" value="1"/>
</dbReference>
<dbReference type="GO" id="GO:0042274">
    <property type="term" value="P:ribosomal small subunit biogenesis"/>
    <property type="evidence" value="ECO:0007669"/>
    <property type="project" value="TreeGrafter"/>
</dbReference>
<evidence type="ECO:0000256" key="8">
    <source>
        <dbReference type="RuleBase" id="RU003699"/>
    </source>
</evidence>
<dbReference type="GO" id="GO:0015935">
    <property type="term" value="C:small ribosomal subunit"/>
    <property type="evidence" value="ECO:0007669"/>
    <property type="project" value="InterPro"/>
</dbReference>
<dbReference type="SMART" id="SM00363">
    <property type="entry name" value="S4"/>
    <property type="match status" value="1"/>
</dbReference>
<evidence type="ECO:0000256" key="1">
    <source>
        <dbReference type="ARBA" id="ARBA00007465"/>
    </source>
</evidence>
<dbReference type="InterPro" id="IPR005709">
    <property type="entry name" value="Ribosomal_uS4_bac-type"/>
</dbReference>
<dbReference type="HAMAP" id="MF_01306_B">
    <property type="entry name" value="Ribosomal_uS4_B"/>
    <property type="match status" value="1"/>
</dbReference>
<keyword evidence="5 7" id="KW-0687">Ribonucleoprotein</keyword>
<dbReference type="PANTHER" id="PTHR11831">
    <property type="entry name" value="30S 40S RIBOSOMAL PROTEIN"/>
    <property type="match status" value="1"/>
</dbReference>
<comment type="function">
    <text evidence="7">One of the primary rRNA binding proteins, it binds directly to 16S rRNA where it nucleates assembly of the body of the 30S subunit.</text>
</comment>
<evidence type="ECO:0000256" key="6">
    <source>
        <dbReference type="ARBA" id="ARBA00035254"/>
    </source>
</evidence>
<dbReference type="NCBIfam" id="NF003717">
    <property type="entry name" value="PRK05327.1"/>
    <property type="match status" value="1"/>
</dbReference>
<evidence type="ECO:0000256" key="5">
    <source>
        <dbReference type="ARBA" id="ARBA00023274"/>
    </source>
</evidence>
<dbReference type="PANTHER" id="PTHR11831:SF4">
    <property type="entry name" value="SMALL RIBOSOMAL SUBUNIT PROTEIN US4M"/>
    <property type="match status" value="1"/>
</dbReference>
<dbReference type="EMBL" id="QLTW01000016">
    <property type="protein sequence ID" value="MBT9144682.1"/>
    <property type="molecule type" value="Genomic_DNA"/>
</dbReference>
<feature type="domain" description="RNA-binding S4" evidence="9">
    <location>
        <begin position="99"/>
        <end position="163"/>
    </location>
</feature>
<dbReference type="FunFam" id="3.10.290.10:FF:000001">
    <property type="entry name" value="30S ribosomal protein S4"/>
    <property type="match status" value="1"/>
</dbReference>
<evidence type="ECO:0000313" key="12">
    <source>
        <dbReference type="Proteomes" id="UP000811545"/>
    </source>
</evidence>
<feature type="domain" description="Small ribosomal subunit protein uS4 N-terminal" evidence="10">
    <location>
        <begin position="3"/>
        <end position="98"/>
    </location>
</feature>
<dbReference type="NCBIfam" id="TIGR01017">
    <property type="entry name" value="rpsD_bact"/>
    <property type="match status" value="1"/>
</dbReference>
<sequence>MARNIGPNCRLCRREGIKLFLKAERCYSSKCSLVKRETVPGQLKLMRSKLTEYGLRLRAKQKLKRYYGLMEAQFRRFFEVASRQKAIPTGEKLVELLERRLDNVLYRLGFAGSRALARQLIVHGHIYVDGRKVYSPSYITKVGQEIKLTSAITKSSQIEEAIEILRSKNVPDWLEYLTDGVGGKVIGIPKRNMVELPINEQLVVEFYSR</sequence>
<dbReference type="AlphaFoldDB" id="A0A9E2BGX0"/>
<name>A0A9E2BGX0_PSYF1</name>
<dbReference type="Gene3D" id="3.10.290.10">
    <property type="entry name" value="RNA-binding S4 domain"/>
    <property type="match status" value="1"/>
</dbReference>
<dbReference type="PROSITE" id="PS00632">
    <property type="entry name" value="RIBOSOMAL_S4"/>
    <property type="match status" value="1"/>
</dbReference>
<dbReference type="InterPro" id="IPR001912">
    <property type="entry name" value="Ribosomal_uS4_N"/>
</dbReference>
<comment type="subunit">
    <text evidence="7">Part of the 30S ribosomal subunit. Contacts protein S5. The interaction surface between S4 and S5 is involved in control of translational fidelity.</text>
</comment>
<dbReference type="InterPro" id="IPR002942">
    <property type="entry name" value="S4_RNA-bd"/>
</dbReference>
<evidence type="ECO:0000313" key="11">
    <source>
        <dbReference type="EMBL" id="MBT9144682.1"/>
    </source>
</evidence>
<evidence type="ECO:0000256" key="3">
    <source>
        <dbReference type="ARBA" id="ARBA00022884"/>
    </source>
</evidence>
<keyword evidence="3 7" id="KW-0694">RNA-binding</keyword>
<evidence type="ECO:0000256" key="4">
    <source>
        <dbReference type="ARBA" id="ARBA00022980"/>
    </source>
</evidence>
<evidence type="ECO:0000256" key="2">
    <source>
        <dbReference type="ARBA" id="ARBA00022730"/>
    </source>
</evidence>